<reference evidence="3 4" key="1">
    <citation type="submission" date="2019-04" db="EMBL/GenBank/DDBJ databases">
        <title>Microbes associate with the intestines of laboratory mice.</title>
        <authorList>
            <person name="Navarre W."/>
            <person name="Wong E."/>
            <person name="Huang K.C."/>
            <person name="Tropini C."/>
            <person name="Ng K."/>
            <person name="Yu B."/>
        </authorList>
    </citation>
    <scope>NUCLEOTIDE SEQUENCE [LARGE SCALE GENOMIC DNA]</scope>
    <source>
        <strain evidence="3 4">NM48_B13</strain>
    </source>
</reference>
<keyword evidence="4" id="KW-1185">Reference proteome</keyword>
<evidence type="ECO:0000259" key="2">
    <source>
        <dbReference type="SMART" id="SM01095"/>
    </source>
</evidence>
<evidence type="ECO:0000313" key="4">
    <source>
        <dbReference type="Proteomes" id="UP000309454"/>
    </source>
</evidence>
<dbReference type="Pfam" id="PF08230">
    <property type="entry name" value="CW_7"/>
    <property type="match status" value="1"/>
</dbReference>
<dbReference type="AlphaFoldDB" id="A0A4T9T6I7"/>
<dbReference type="EMBL" id="SSTM01000005">
    <property type="protein sequence ID" value="TJW09956.1"/>
    <property type="molecule type" value="Genomic_DNA"/>
</dbReference>
<name>A0A4T9T6I7_9ACTN</name>
<dbReference type="SMART" id="SM01095">
    <property type="entry name" value="Cpl-7"/>
    <property type="match status" value="1"/>
</dbReference>
<gene>
    <name evidence="3" type="ORF">E5982_07715</name>
</gene>
<proteinExistence type="predicted"/>
<dbReference type="Gene3D" id="2.30.30.40">
    <property type="entry name" value="SH3 Domains"/>
    <property type="match status" value="1"/>
</dbReference>
<feature type="compositionally biased region" description="Basic and acidic residues" evidence="1">
    <location>
        <begin position="77"/>
        <end position="96"/>
    </location>
</feature>
<evidence type="ECO:0000256" key="1">
    <source>
        <dbReference type="SAM" id="MobiDB-lite"/>
    </source>
</evidence>
<protein>
    <recommendedName>
        <fullName evidence="2">Cpl-7 lysozyme C-terminal domain-containing protein</fullName>
    </recommendedName>
</protein>
<dbReference type="OrthoDB" id="3171425at2"/>
<dbReference type="Proteomes" id="UP000309454">
    <property type="component" value="Unassembled WGS sequence"/>
</dbReference>
<accession>A0A4T9T6I7</accession>
<feature type="domain" description="Cpl-7 lysozyme C-terminal" evidence="2">
    <location>
        <begin position="1"/>
        <end position="39"/>
    </location>
</feature>
<sequence length="138" mass="14944">MVADVIAGKYGNGQERREKLKAAGFDPDEVQAAVNRALTAEEPELPGAARDPADKYVCKTYVTKASALNVRTGPGTDSRKKAKAELTPDGQRHSNDEGQLLPGTRVTVSQVRRAGSDWWGLIPSGWIALEWHGAVYVK</sequence>
<organism evidence="3 4">
    <name type="scientific">Parvibacter caecicola</name>
    <dbReference type="NCBI Taxonomy" id="747645"/>
    <lineage>
        <taxon>Bacteria</taxon>
        <taxon>Bacillati</taxon>
        <taxon>Actinomycetota</taxon>
        <taxon>Coriobacteriia</taxon>
        <taxon>Coriobacteriales</taxon>
        <taxon>Coriobacteriaceae</taxon>
        <taxon>Parvibacter</taxon>
    </lineage>
</organism>
<comment type="caution">
    <text evidence="3">The sequence shown here is derived from an EMBL/GenBank/DDBJ whole genome shotgun (WGS) entry which is preliminary data.</text>
</comment>
<dbReference type="InterPro" id="IPR013168">
    <property type="entry name" value="Cpl_7_lyso_C"/>
</dbReference>
<evidence type="ECO:0000313" key="3">
    <source>
        <dbReference type="EMBL" id="TJW09956.1"/>
    </source>
</evidence>
<feature type="region of interest" description="Disordered" evidence="1">
    <location>
        <begin position="69"/>
        <end position="103"/>
    </location>
</feature>